<dbReference type="OrthoDB" id="272289at2759"/>
<reference evidence="2" key="1">
    <citation type="journal article" date="2021" name="J Fungi (Basel)">
        <title>Genomic and Metabolomic Analyses of the Marine Fungus Emericellopsis cladophorae: Insights into Saltwater Adaptability Mechanisms and Its Biosynthetic Potential.</title>
        <authorList>
            <person name="Goncalves M.F.M."/>
            <person name="Hilario S."/>
            <person name="Van de Peer Y."/>
            <person name="Esteves A.C."/>
            <person name="Alves A."/>
        </authorList>
    </citation>
    <scope>NUCLEOTIDE SEQUENCE</scope>
    <source>
        <strain evidence="2">MUM 19.33</strain>
    </source>
</reference>
<dbReference type="RefSeq" id="XP_051363674.1">
    <property type="nucleotide sequence ID" value="XM_051505004.1"/>
</dbReference>
<name>A0A9P9Y3A1_9HYPO</name>
<evidence type="ECO:0000313" key="2">
    <source>
        <dbReference type="EMBL" id="KAI6782818.1"/>
    </source>
</evidence>
<keyword evidence="1" id="KW-0732">Signal</keyword>
<organism evidence="2 3">
    <name type="scientific">Emericellopsis cladophorae</name>
    <dbReference type="NCBI Taxonomy" id="2686198"/>
    <lineage>
        <taxon>Eukaryota</taxon>
        <taxon>Fungi</taxon>
        <taxon>Dikarya</taxon>
        <taxon>Ascomycota</taxon>
        <taxon>Pezizomycotina</taxon>
        <taxon>Sordariomycetes</taxon>
        <taxon>Hypocreomycetidae</taxon>
        <taxon>Hypocreales</taxon>
        <taxon>Bionectriaceae</taxon>
        <taxon>Emericellopsis</taxon>
    </lineage>
</organism>
<evidence type="ECO:0000313" key="3">
    <source>
        <dbReference type="Proteomes" id="UP001055219"/>
    </source>
</evidence>
<dbReference type="SUPFAM" id="SSF75005">
    <property type="entry name" value="Arabinanase/levansucrase/invertase"/>
    <property type="match status" value="1"/>
</dbReference>
<comment type="caution">
    <text evidence="2">The sequence shown here is derived from an EMBL/GenBank/DDBJ whole genome shotgun (WGS) entry which is preliminary data.</text>
</comment>
<dbReference type="EMBL" id="JAGIXG020000011">
    <property type="protein sequence ID" value="KAI6782818.1"/>
    <property type="molecule type" value="Genomic_DNA"/>
</dbReference>
<sequence length="135" mass="14741">MRPFSLLRSLVGYLGLAGSAIVFSNPIRAPGGADPHGLKTATARVIYTDSNPSRCRNVWAPELHHLSGRWYFDGTNVRFNGLGNYFFYSGITGVPHQSACVHRLGTDSIEVPVREGQDAPYIGGKTYVAYSANCY</sequence>
<protein>
    <submittedName>
        <fullName evidence="2">Alpha-N-arabinofuranosidase</fullName>
    </submittedName>
</protein>
<keyword evidence="3" id="KW-1185">Reference proteome</keyword>
<evidence type="ECO:0000256" key="1">
    <source>
        <dbReference type="SAM" id="SignalP"/>
    </source>
</evidence>
<dbReference type="InterPro" id="IPR023296">
    <property type="entry name" value="Glyco_hydro_beta-prop_sf"/>
</dbReference>
<dbReference type="AlphaFoldDB" id="A0A9P9Y3A1"/>
<dbReference type="Proteomes" id="UP001055219">
    <property type="component" value="Unassembled WGS sequence"/>
</dbReference>
<reference evidence="2" key="2">
    <citation type="submission" date="2022-07" db="EMBL/GenBank/DDBJ databases">
        <authorList>
            <person name="Goncalves M.F.M."/>
            <person name="Hilario S."/>
            <person name="Van De Peer Y."/>
            <person name="Esteves A.C."/>
            <person name="Alves A."/>
        </authorList>
    </citation>
    <scope>NUCLEOTIDE SEQUENCE</scope>
    <source>
        <strain evidence="2">MUM 19.33</strain>
    </source>
</reference>
<feature type="signal peptide" evidence="1">
    <location>
        <begin position="1"/>
        <end position="19"/>
    </location>
</feature>
<gene>
    <name evidence="2" type="ORF">J7T54_000961</name>
</gene>
<feature type="chain" id="PRO_5040241076" evidence="1">
    <location>
        <begin position="20"/>
        <end position="135"/>
    </location>
</feature>
<proteinExistence type="predicted"/>
<accession>A0A9P9Y3A1</accession>
<dbReference type="GeneID" id="75827480"/>